<evidence type="ECO:0000313" key="3">
    <source>
        <dbReference type="EMBL" id="KDR69108.1"/>
    </source>
</evidence>
<evidence type="ECO:0000256" key="1">
    <source>
        <dbReference type="SAM" id="MobiDB-lite"/>
    </source>
</evidence>
<dbReference type="EMBL" id="KL142404">
    <property type="protein sequence ID" value="KDR69108.1"/>
    <property type="molecule type" value="Genomic_DNA"/>
</dbReference>
<dbReference type="HOGENOM" id="CLU_1227337_0_0_1"/>
<reference evidence="4" key="1">
    <citation type="journal article" date="2014" name="Proc. Natl. Acad. Sci. U.S.A.">
        <title>Extensive sampling of basidiomycete genomes demonstrates inadequacy of the white-rot/brown-rot paradigm for wood decay fungi.</title>
        <authorList>
            <person name="Riley R."/>
            <person name="Salamov A.A."/>
            <person name="Brown D.W."/>
            <person name="Nagy L.G."/>
            <person name="Floudas D."/>
            <person name="Held B.W."/>
            <person name="Levasseur A."/>
            <person name="Lombard V."/>
            <person name="Morin E."/>
            <person name="Otillar R."/>
            <person name="Lindquist E.A."/>
            <person name="Sun H."/>
            <person name="LaButti K.M."/>
            <person name="Schmutz J."/>
            <person name="Jabbour D."/>
            <person name="Luo H."/>
            <person name="Baker S.E."/>
            <person name="Pisabarro A.G."/>
            <person name="Walton J.D."/>
            <person name="Blanchette R.A."/>
            <person name="Henrissat B."/>
            <person name="Martin F."/>
            <person name="Cullen D."/>
            <person name="Hibbett D.S."/>
            <person name="Grigoriev I.V."/>
        </authorList>
    </citation>
    <scope>NUCLEOTIDE SEQUENCE [LARGE SCALE GENOMIC DNA]</scope>
    <source>
        <strain evidence="4">CBS 339.88</strain>
    </source>
</reference>
<gene>
    <name evidence="3" type="ORF">GALMADRAFT_272226</name>
</gene>
<feature type="transmembrane region" description="Helical" evidence="2">
    <location>
        <begin position="165"/>
        <end position="183"/>
    </location>
</feature>
<sequence length="225" mass="25188">MANPSSSDPLPQRKQTKDLEANMEPTFLSGSSQSPTSESSPAGWQPSGEKRVRITSWRAINTVFLLGVGIGKAVSAYGGGSTIPTTLDLIGGVAWALASSWASVLENEHPQIWPWMFQYEILTAAGLIALREVLLGLLILFMALVGFYQAGNSIVDKPGDGIKPYVFGAVFVPFFAAMMYLLWKTRNWILRMNRPRWLHWRLPRLSFSDWSLNNFQGEKLFHWLL</sequence>
<feature type="compositionally biased region" description="Low complexity" evidence="1">
    <location>
        <begin position="29"/>
        <end position="40"/>
    </location>
</feature>
<dbReference type="OrthoDB" id="3058001at2759"/>
<feature type="transmembrane region" description="Helical" evidence="2">
    <location>
        <begin position="119"/>
        <end position="145"/>
    </location>
</feature>
<accession>A0A067SQQ2</accession>
<feature type="region of interest" description="Disordered" evidence="1">
    <location>
        <begin position="1"/>
        <end position="49"/>
    </location>
</feature>
<evidence type="ECO:0000313" key="4">
    <source>
        <dbReference type="Proteomes" id="UP000027222"/>
    </source>
</evidence>
<organism evidence="3 4">
    <name type="scientific">Galerina marginata (strain CBS 339.88)</name>
    <dbReference type="NCBI Taxonomy" id="685588"/>
    <lineage>
        <taxon>Eukaryota</taxon>
        <taxon>Fungi</taxon>
        <taxon>Dikarya</taxon>
        <taxon>Basidiomycota</taxon>
        <taxon>Agaricomycotina</taxon>
        <taxon>Agaricomycetes</taxon>
        <taxon>Agaricomycetidae</taxon>
        <taxon>Agaricales</taxon>
        <taxon>Agaricineae</taxon>
        <taxon>Strophariaceae</taxon>
        <taxon>Galerina</taxon>
    </lineage>
</organism>
<keyword evidence="2" id="KW-1133">Transmembrane helix</keyword>
<keyword evidence="2" id="KW-0472">Membrane</keyword>
<keyword evidence="4" id="KW-1185">Reference proteome</keyword>
<protein>
    <submittedName>
        <fullName evidence="3">Uncharacterized protein</fullName>
    </submittedName>
</protein>
<dbReference type="Proteomes" id="UP000027222">
    <property type="component" value="Unassembled WGS sequence"/>
</dbReference>
<proteinExistence type="predicted"/>
<name>A0A067SQQ2_GALM3</name>
<dbReference type="AlphaFoldDB" id="A0A067SQQ2"/>
<evidence type="ECO:0000256" key="2">
    <source>
        <dbReference type="SAM" id="Phobius"/>
    </source>
</evidence>
<keyword evidence="2" id="KW-0812">Transmembrane</keyword>